<dbReference type="PANTHER" id="PTHR24023">
    <property type="entry name" value="COLLAGEN ALPHA"/>
    <property type="match status" value="1"/>
</dbReference>
<feature type="transmembrane region" description="Helical" evidence="3">
    <location>
        <begin position="45"/>
        <end position="65"/>
    </location>
</feature>
<proteinExistence type="predicted"/>
<protein>
    <submittedName>
        <fullName evidence="5">Scavenger receptor class A member 3-like isoform X1</fullName>
    </submittedName>
</protein>
<dbReference type="GO" id="GO:0030198">
    <property type="term" value="P:extracellular matrix organization"/>
    <property type="evidence" value="ECO:0007669"/>
    <property type="project" value="TreeGrafter"/>
</dbReference>
<reference evidence="5" key="1">
    <citation type="submission" date="2025-08" db="UniProtKB">
        <authorList>
            <consortium name="RefSeq"/>
        </authorList>
    </citation>
    <scope>IDENTIFICATION</scope>
    <source>
        <tissue evidence="5">Sperm</tissue>
    </source>
</reference>
<evidence type="ECO:0000256" key="1">
    <source>
        <dbReference type="SAM" id="Coils"/>
    </source>
</evidence>
<accession>A0AAJ7T1Z5</accession>
<feature type="compositionally biased region" description="Pro residues" evidence="2">
    <location>
        <begin position="593"/>
        <end position="603"/>
    </location>
</feature>
<dbReference type="PANTHER" id="PTHR24023:SF1112">
    <property type="entry name" value="COL_CUTICLE_N DOMAIN-CONTAINING PROTEIN-RELATED"/>
    <property type="match status" value="1"/>
</dbReference>
<keyword evidence="3" id="KW-1133">Transmembrane helix</keyword>
<dbReference type="Pfam" id="PF01391">
    <property type="entry name" value="Collagen"/>
    <property type="match status" value="2"/>
</dbReference>
<dbReference type="InterPro" id="IPR050149">
    <property type="entry name" value="Collagen_superfamily"/>
</dbReference>
<dbReference type="InterPro" id="IPR008160">
    <property type="entry name" value="Collagen"/>
</dbReference>
<dbReference type="KEGG" id="pmrn:116941694"/>
<evidence type="ECO:0000256" key="3">
    <source>
        <dbReference type="SAM" id="Phobius"/>
    </source>
</evidence>
<dbReference type="RefSeq" id="XP_032808920.1">
    <property type="nucleotide sequence ID" value="XM_032953029.1"/>
</dbReference>
<feature type="compositionally biased region" description="Pro residues" evidence="2">
    <location>
        <begin position="555"/>
        <end position="566"/>
    </location>
</feature>
<dbReference type="AlphaFoldDB" id="A0AAJ7T1Z5"/>
<dbReference type="Proteomes" id="UP001318040">
    <property type="component" value="Chromosome 12"/>
</dbReference>
<dbReference type="GO" id="GO:0030020">
    <property type="term" value="F:extracellular matrix structural constituent conferring tensile strength"/>
    <property type="evidence" value="ECO:0007669"/>
    <property type="project" value="TreeGrafter"/>
</dbReference>
<sequence>MQDDVGEGEEMQTYPWKHLDAAAETRASGCPGCRSQKLLRASISALYPVAAGLAVAVAALACIVLRRADGAASVLQAARDESRGRLDGVELSLGQLGAGWDTGAEISDVRAQLGGVAHHLRRYKLAARERAEQRDSLDRLVKLNAELASAVSGASASVRALHAAALSAAAAAAASSQTDPDLAKRVEVSLRRTVREELEPAVDEEARGTRALEARLAQWLAGPRAFLAETLERGEQRATTLDLALHATLRQAERFGGEDEERLLLRDAIDQLSRDAAQTSASAREHIAELEAAVAEMLELTERAVNVSAAASAQDEALQDLAEQLRYAEKQMEVKMESVHARLEIQDLEVQNVRISMNGTEQHLASLALYLSEVVSGASESSGVTWADMARVSHAATLVGFNLRVMRARQILLSDRLHAEASNLSAAMSELRLLDQDKDVIAHGITVTVQGLPGPHGEVGDTGPSGALGHQGQKGDVGDQGAAGRPGQRGVLGLPGQEGVQGLPGPRGTPGKRGEKGDTAVTGFVGPDGPKGLKGEEGLFGDPGQRGPAGIHGPEGPPGFVGPPGPAGEMGMPGQKGDVGPPGIVGPLGAPGWPGPPGDPGPSEPEFEDASETAMDAWDGTDSPPGTVGPDLPATVAAGARAYDQSTSGGEEASAPTPEPLATPPDPLATPSEEAPMVGDTP</sequence>
<feature type="region of interest" description="Disordered" evidence="2">
    <location>
        <begin position="452"/>
        <end position="682"/>
    </location>
</feature>
<dbReference type="GO" id="GO:0005615">
    <property type="term" value="C:extracellular space"/>
    <property type="evidence" value="ECO:0007669"/>
    <property type="project" value="TreeGrafter"/>
</dbReference>
<name>A0AAJ7T1Z5_PETMA</name>
<keyword evidence="1" id="KW-0175">Coiled coil</keyword>
<keyword evidence="4" id="KW-1185">Reference proteome</keyword>
<evidence type="ECO:0000313" key="5">
    <source>
        <dbReference type="RefSeq" id="XP_032808920.1"/>
    </source>
</evidence>
<keyword evidence="3" id="KW-0812">Transmembrane</keyword>
<organism evidence="4 5">
    <name type="scientific">Petromyzon marinus</name>
    <name type="common">Sea lamprey</name>
    <dbReference type="NCBI Taxonomy" id="7757"/>
    <lineage>
        <taxon>Eukaryota</taxon>
        <taxon>Metazoa</taxon>
        <taxon>Chordata</taxon>
        <taxon>Craniata</taxon>
        <taxon>Vertebrata</taxon>
        <taxon>Cyclostomata</taxon>
        <taxon>Hyperoartia</taxon>
        <taxon>Petromyzontiformes</taxon>
        <taxon>Petromyzontidae</taxon>
        <taxon>Petromyzon</taxon>
    </lineage>
</organism>
<feature type="compositionally biased region" description="Pro residues" evidence="2">
    <location>
        <begin position="657"/>
        <end position="668"/>
    </location>
</feature>
<evidence type="ECO:0000256" key="2">
    <source>
        <dbReference type="SAM" id="MobiDB-lite"/>
    </source>
</evidence>
<feature type="coiled-coil region" evidence="1">
    <location>
        <begin position="283"/>
        <end position="338"/>
    </location>
</feature>
<evidence type="ECO:0000313" key="4">
    <source>
        <dbReference type="Proteomes" id="UP001318040"/>
    </source>
</evidence>
<gene>
    <name evidence="5" type="primary">LOC116941694</name>
</gene>
<dbReference type="GO" id="GO:0031012">
    <property type="term" value="C:extracellular matrix"/>
    <property type="evidence" value="ECO:0007669"/>
    <property type="project" value="TreeGrafter"/>
</dbReference>
<keyword evidence="3" id="KW-0472">Membrane</keyword>